<keyword evidence="2" id="KW-0813">Transport</keyword>
<dbReference type="AlphaFoldDB" id="A0A1E1MN08"/>
<dbReference type="GO" id="GO:0015677">
    <property type="term" value="P:copper ion import"/>
    <property type="evidence" value="ECO:0007669"/>
    <property type="project" value="TreeGrafter"/>
</dbReference>
<dbReference type="PANTHER" id="PTHR32361:SF23">
    <property type="entry name" value="FERRIC-CHELATE REDUCTASE"/>
    <property type="match status" value="1"/>
</dbReference>
<evidence type="ECO:0000259" key="8">
    <source>
        <dbReference type="Pfam" id="PF01794"/>
    </source>
</evidence>
<evidence type="ECO:0000256" key="7">
    <source>
        <dbReference type="SAM" id="Phobius"/>
    </source>
</evidence>
<keyword evidence="4 7" id="KW-1133">Transmembrane helix</keyword>
<evidence type="ECO:0000256" key="6">
    <source>
        <dbReference type="ARBA" id="ARBA00023136"/>
    </source>
</evidence>
<proteinExistence type="predicted"/>
<dbReference type="InterPro" id="IPR013130">
    <property type="entry name" value="Fe3_Rdtase_TM_dom"/>
</dbReference>
<dbReference type="GO" id="GO:0006826">
    <property type="term" value="P:iron ion transport"/>
    <property type="evidence" value="ECO:0007669"/>
    <property type="project" value="TreeGrafter"/>
</dbReference>
<name>A0A1E1MN08_RHYSE</name>
<dbReference type="GO" id="GO:0000293">
    <property type="term" value="F:ferric-chelate reductase activity"/>
    <property type="evidence" value="ECO:0007669"/>
    <property type="project" value="TreeGrafter"/>
</dbReference>
<keyword evidence="6 7" id="KW-0472">Membrane</keyword>
<dbReference type="Pfam" id="PF01794">
    <property type="entry name" value="Ferric_reduct"/>
    <property type="match status" value="1"/>
</dbReference>
<evidence type="ECO:0000256" key="2">
    <source>
        <dbReference type="ARBA" id="ARBA00022448"/>
    </source>
</evidence>
<dbReference type="EMBL" id="FJVC01000433">
    <property type="protein sequence ID" value="CZT50471.1"/>
    <property type="molecule type" value="Genomic_DNA"/>
</dbReference>
<keyword evidence="3 7" id="KW-0812">Transmembrane</keyword>
<accession>A0A1E1MN08</accession>
<gene>
    <name evidence="9" type="ORF">RSE6_11459</name>
</gene>
<evidence type="ECO:0000256" key="1">
    <source>
        <dbReference type="ARBA" id="ARBA00004141"/>
    </source>
</evidence>
<dbReference type="GO" id="GO:0005886">
    <property type="term" value="C:plasma membrane"/>
    <property type="evidence" value="ECO:0007669"/>
    <property type="project" value="TreeGrafter"/>
</dbReference>
<evidence type="ECO:0000256" key="4">
    <source>
        <dbReference type="ARBA" id="ARBA00022989"/>
    </source>
</evidence>
<feature type="domain" description="Ferric oxidoreductase" evidence="8">
    <location>
        <begin position="171"/>
        <end position="214"/>
    </location>
</feature>
<dbReference type="PANTHER" id="PTHR32361">
    <property type="entry name" value="FERRIC/CUPRIC REDUCTASE TRANSMEMBRANE COMPONENT"/>
    <property type="match status" value="1"/>
</dbReference>
<reference evidence="10" key="1">
    <citation type="submission" date="2016-03" db="EMBL/GenBank/DDBJ databases">
        <authorList>
            <person name="Guldener U."/>
        </authorList>
    </citation>
    <scope>NUCLEOTIDE SEQUENCE [LARGE SCALE GENOMIC DNA]</scope>
</reference>
<keyword evidence="5" id="KW-0406">Ion transport</keyword>
<evidence type="ECO:0000313" key="10">
    <source>
        <dbReference type="Proteomes" id="UP000177625"/>
    </source>
</evidence>
<keyword evidence="10" id="KW-1185">Reference proteome</keyword>
<comment type="subcellular location">
    <subcellularLocation>
        <location evidence="1">Membrane</location>
        <topology evidence="1">Multi-pass membrane protein</topology>
    </subcellularLocation>
</comment>
<dbReference type="Proteomes" id="UP000177625">
    <property type="component" value="Unassembled WGS sequence"/>
</dbReference>
<dbReference type="InterPro" id="IPR051410">
    <property type="entry name" value="Ferric/Cupric_Reductase"/>
</dbReference>
<evidence type="ECO:0000256" key="5">
    <source>
        <dbReference type="ARBA" id="ARBA00023065"/>
    </source>
</evidence>
<organism evidence="9 10">
    <name type="scientific">Rhynchosporium secalis</name>
    <name type="common">Barley scald fungus</name>
    <dbReference type="NCBI Taxonomy" id="38038"/>
    <lineage>
        <taxon>Eukaryota</taxon>
        <taxon>Fungi</taxon>
        <taxon>Dikarya</taxon>
        <taxon>Ascomycota</taxon>
        <taxon>Pezizomycotina</taxon>
        <taxon>Leotiomycetes</taxon>
        <taxon>Helotiales</taxon>
        <taxon>Ploettnerulaceae</taxon>
        <taxon>Rhynchosporium</taxon>
    </lineage>
</organism>
<feature type="transmembrane region" description="Helical" evidence="7">
    <location>
        <begin position="56"/>
        <end position="79"/>
    </location>
</feature>
<protein>
    <recommendedName>
        <fullName evidence="8">Ferric oxidoreductase domain-containing protein</fullName>
    </recommendedName>
</protein>
<evidence type="ECO:0000313" key="9">
    <source>
        <dbReference type="EMBL" id="CZT50471.1"/>
    </source>
</evidence>
<dbReference type="GO" id="GO:0006879">
    <property type="term" value="P:intracellular iron ion homeostasis"/>
    <property type="evidence" value="ECO:0007669"/>
    <property type="project" value="TreeGrafter"/>
</dbReference>
<feature type="transmembrane region" description="Helical" evidence="7">
    <location>
        <begin position="130"/>
        <end position="150"/>
    </location>
</feature>
<sequence>MSSSSAGINSVIGNISTSTNTTLLPLNDPGCNDTTCHAFQEAMDASQAEIPFASQFIYGHYIVFSYCAVVLFFSIAHVYRHLSLPYQSNDDPLPESESEFKTKPKIWQKIKALWRFFTYRNVSLGHENRISTGQALFLIPGSVFVAILTFQQKYYFRPRLSYGFPPLGVRTGVMALSLTPAIVALSGKFNLITLVTGMSYERLTVYHHWPGMCALG</sequence>
<evidence type="ECO:0000256" key="3">
    <source>
        <dbReference type="ARBA" id="ARBA00022692"/>
    </source>
</evidence>